<dbReference type="InterPro" id="IPR050185">
    <property type="entry name" value="Ub_carboxyl-term_hydrolase"/>
</dbReference>
<evidence type="ECO:0000256" key="1">
    <source>
        <dbReference type="ARBA" id="ARBA00000707"/>
    </source>
</evidence>
<feature type="compositionally biased region" description="Polar residues" evidence="8">
    <location>
        <begin position="784"/>
        <end position="794"/>
    </location>
</feature>
<keyword evidence="6" id="KW-0378">Hydrolase</keyword>
<keyword evidence="5" id="KW-0833">Ubl conjugation pathway</keyword>
<comment type="caution">
    <text evidence="11">The sequence shown here is derived from an EMBL/GenBank/DDBJ whole genome shotgun (WGS) entry which is preliminary data.</text>
</comment>
<proteinExistence type="inferred from homology"/>
<evidence type="ECO:0000256" key="4">
    <source>
        <dbReference type="ARBA" id="ARBA00022670"/>
    </source>
</evidence>
<evidence type="ECO:0000313" key="12">
    <source>
        <dbReference type="Proteomes" id="UP001147746"/>
    </source>
</evidence>
<dbReference type="PROSITE" id="PS50235">
    <property type="entry name" value="USP_3"/>
    <property type="match status" value="1"/>
</dbReference>
<feature type="compositionally biased region" description="Low complexity" evidence="8">
    <location>
        <begin position="897"/>
        <end position="906"/>
    </location>
</feature>
<dbReference type="PANTHER" id="PTHR21646">
    <property type="entry name" value="UBIQUITIN CARBOXYL-TERMINAL HYDROLASE"/>
    <property type="match status" value="1"/>
</dbReference>
<dbReference type="GO" id="GO:0004843">
    <property type="term" value="F:cysteine-type deubiquitinase activity"/>
    <property type="evidence" value="ECO:0007669"/>
    <property type="project" value="UniProtKB-EC"/>
</dbReference>
<feature type="domain" description="USP" evidence="9">
    <location>
        <begin position="413"/>
        <end position="1120"/>
    </location>
</feature>
<evidence type="ECO:0000259" key="10">
    <source>
        <dbReference type="PROSITE" id="PS51283"/>
    </source>
</evidence>
<feature type="compositionally biased region" description="Polar residues" evidence="8">
    <location>
        <begin position="1187"/>
        <end position="1209"/>
    </location>
</feature>
<dbReference type="InterPro" id="IPR038765">
    <property type="entry name" value="Papain-like_cys_pep_sf"/>
</dbReference>
<evidence type="ECO:0000259" key="9">
    <source>
        <dbReference type="PROSITE" id="PS50235"/>
    </source>
</evidence>
<dbReference type="EC" id="3.4.19.12" evidence="3"/>
<dbReference type="Gene3D" id="3.90.70.10">
    <property type="entry name" value="Cysteine proteinases"/>
    <property type="match status" value="2"/>
</dbReference>
<feature type="region of interest" description="Disordered" evidence="8">
    <location>
        <begin position="871"/>
        <end position="906"/>
    </location>
</feature>
<feature type="domain" description="DUSP" evidence="10">
    <location>
        <begin position="46"/>
        <end position="169"/>
    </location>
</feature>
<dbReference type="Pfam" id="PF06337">
    <property type="entry name" value="DUSP"/>
    <property type="match status" value="1"/>
</dbReference>
<organism evidence="11 12">
    <name type="scientific">Penicillium atrosanguineum</name>
    <dbReference type="NCBI Taxonomy" id="1132637"/>
    <lineage>
        <taxon>Eukaryota</taxon>
        <taxon>Fungi</taxon>
        <taxon>Dikarya</taxon>
        <taxon>Ascomycota</taxon>
        <taxon>Pezizomycotina</taxon>
        <taxon>Eurotiomycetes</taxon>
        <taxon>Eurotiomycetidae</taxon>
        <taxon>Eurotiales</taxon>
        <taxon>Aspergillaceae</taxon>
        <taxon>Penicillium</taxon>
    </lineage>
</organism>
<evidence type="ECO:0000256" key="6">
    <source>
        <dbReference type="ARBA" id="ARBA00022801"/>
    </source>
</evidence>
<dbReference type="CDD" id="cd02674">
    <property type="entry name" value="Peptidase_C19R"/>
    <property type="match status" value="1"/>
</dbReference>
<gene>
    <name evidence="11" type="ORF">N7476_003786</name>
</gene>
<feature type="region of interest" description="Disordered" evidence="8">
    <location>
        <begin position="1137"/>
        <end position="1273"/>
    </location>
</feature>
<keyword evidence="12" id="KW-1185">Reference proteome</keyword>
<feature type="region of interest" description="Disordered" evidence="8">
    <location>
        <begin position="1"/>
        <end position="48"/>
    </location>
</feature>
<dbReference type="GO" id="GO:0016579">
    <property type="term" value="P:protein deubiquitination"/>
    <property type="evidence" value="ECO:0007669"/>
    <property type="project" value="InterPro"/>
</dbReference>
<dbReference type="EMBL" id="JAPZBO010000003">
    <property type="protein sequence ID" value="KAJ5320784.1"/>
    <property type="molecule type" value="Genomic_DNA"/>
</dbReference>
<dbReference type="Pfam" id="PF00443">
    <property type="entry name" value="UCH"/>
    <property type="match status" value="1"/>
</dbReference>
<keyword evidence="4" id="KW-0645">Protease</keyword>
<dbReference type="GO" id="GO:0006508">
    <property type="term" value="P:proteolysis"/>
    <property type="evidence" value="ECO:0007669"/>
    <property type="project" value="UniProtKB-KW"/>
</dbReference>
<evidence type="ECO:0000313" key="11">
    <source>
        <dbReference type="EMBL" id="KAJ5320784.1"/>
    </source>
</evidence>
<feature type="compositionally biased region" description="Basic and acidic residues" evidence="8">
    <location>
        <begin position="361"/>
        <end position="370"/>
    </location>
</feature>
<comment type="catalytic activity">
    <reaction evidence="1">
        <text>Thiol-dependent hydrolysis of ester, thioester, amide, peptide and isopeptide bonds formed by the C-terminal Gly of ubiquitin (a 76-residue protein attached to proteins as an intracellular targeting signal).</text>
        <dbReference type="EC" id="3.4.19.12"/>
    </reaction>
</comment>
<keyword evidence="7" id="KW-0788">Thiol protease</keyword>
<reference evidence="11" key="2">
    <citation type="journal article" date="2023" name="IMA Fungus">
        <title>Comparative genomic study of the Penicillium genus elucidates a diverse pangenome and 15 lateral gene transfer events.</title>
        <authorList>
            <person name="Petersen C."/>
            <person name="Sorensen T."/>
            <person name="Nielsen M.R."/>
            <person name="Sondergaard T.E."/>
            <person name="Sorensen J.L."/>
            <person name="Fitzpatrick D.A."/>
            <person name="Frisvad J.C."/>
            <person name="Nielsen K.L."/>
        </authorList>
    </citation>
    <scope>NUCLEOTIDE SEQUENCE</scope>
    <source>
        <strain evidence="11">IBT 21472</strain>
    </source>
</reference>
<feature type="compositionally biased region" description="Low complexity" evidence="8">
    <location>
        <begin position="374"/>
        <end position="390"/>
    </location>
</feature>
<dbReference type="SMART" id="SM00695">
    <property type="entry name" value="DUSP"/>
    <property type="match status" value="1"/>
</dbReference>
<reference evidence="11" key="1">
    <citation type="submission" date="2022-12" db="EMBL/GenBank/DDBJ databases">
        <authorList>
            <person name="Petersen C."/>
        </authorList>
    </citation>
    <scope>NUCLEOTIDE SEQUENCE</scope>
    <source>
        <strain evidence="11">IBT 21472</strain>
    </source>
</reference>
<dbReference type="InterPro" id="IPR001394">
    <property type="entry name" value="Peptidase_C19_UCH"/>
</dbReference>
<dbReference type="PANTHER" id="PTHR21646:SF24">
    <property type="entry name" value="UBIQUITIN CARBOXYL-TERMINAL HYDROLASE"/>
    <property type="match status" value="1"/>
</dbReference>
<feature type="compositionally biased region" description="Low complexity" evidence="8">
    <location>
        <begin position="1162"/>
        <end position="1174"/>
    </location>
</feature>
<sequence length="1291" mass="141739">MPDARDDTPHGEGRSPSPGEKRPASEIDTDPEGGVSMDTTEDSSTPNIDDQVAQISMLMQQPPRDGQKGYLISSSWLKKILARSSTHADKADKESLQSELGPVDNSDIILDLGPLKRDFKDEKGDHFVPLRPGLQLSEDYEVVPQEAWDLIMKWYGLADQSPVIVRYAHNTNPEGVENILYELNPPIYTIFKLSNPAAGTTPQVLREKNLPPAKVLAARDTRYMKWLKEAKQLAGIEMASKVRVWKIMGGIPSAEPSTATTPAVSRTASPAPTSALISNQHKSLVLDLSTFSALNESSRERIDIQDQTNNANYNGKMSMSMAGLIGTDVVVLEEQVAGSKGGKWVSEASHQALQRVGLSVEKAEKPEKSKKQLASATAATTSTANSPATSGRSSPVSEIPRGRKKGGRPMGLTGLSNLGNTCYQNAATQCLRAVEELSYYFMSNAHKKELNHNNPLGHKGVLAKSYADLIQSIYVEPTPSSVTPNRFRNTIGRCNPVMSGFEQHDSQEFLMFLLDGLSEDLNRILKKPYIEKPDSTDEMVRNRKALEEFAAKQWDIYKARNDSVVCDLFAGMYKSTLVCPDCHKVSIIFDPFSNLTLPIPEPQIVFKQIVYMALDKPPVAFTVEANKSRPVLDWHKSVATRSARDIDASRLISGDVMGSTFFHVHEEPHVSYDQLGIRQDDKITFMELDSPKEESILIPIFHRKNDVNQYTKRAKRTPFATPTIISITRQESQDLAAIYRKILRHVATMTTRDILNETQPESAQGQQTPEDLDTVVMTEDDAQSVDSRIKTSSVEGEDSIVDVSMQDAAQTPSATTDDTDVADAPPAHPLANVFAPGLLNLFDVRVVPQRPRQSGTIPDGHSLDTAKQYQSLTTRARDVNKSNGSADDNSDEYSDTHGSGSESHGASAWGLVKQGEAIVLDWNDNARDALFGGNKKKDDLRGAATYTDANIEIPRDPEIIARRAQVDSDKAKGTTLDQCLDEFSKVEILGENDAWYCPSCKGFVQASKQFELWSAPDILVVHLKRFGSLRRKLTTKVRFPVTDLDLTDRVTGPEDGRSLKYDLIGVDCHTGGMGGGHYYAHAKNFITGEWCNFNDSFARVIDDPEDVITPQAYLLFYRRQSSEPLGGPELQKIVSKYRKRLDEPDMEISREPSPSGDRQRLGGSPNGSSSGSAGAEATRPSADDESSQSLDTMLAQPSWSFDRTNNSPSYGEATVNDADADLFGDNDSTVAVGDGNSEADTRLGDLSSRPASIQEGSFEDVPPPLLGDDSDDELPVVELRVGEDVKMSTDA</sequence>
<evidence type="ECO:0000256" key="7">
    <source>
        <dbReference type="ARBA" id="ARBA00022807"/>
    </source>
</evidence>
<name>A0A9W9U6E2_9EURO</name>
<dbReference type="Gene3D" id="3.30.2230.10">
    <property type="entry name" value="DUSP-like"/>
    <property type="match status" value="1"/>
</dbReference>
<evidence type="ECO:0000256" key="5">
    <source>
        <dbReference type="ARBA" id="ARBA00022786"/>
    </source>
</evidence>
<dbReference type="SUPFAM" id="SSF54001">
    <property type="entry name" value="Cysteine proteinases"/>
    <property type="match status" value="1"/>
</dbReference>
<dbReference type="InterPro" id="IPR035927">
    <property type="entry name" value="DUSP-like_sf"/>
</dbReference>
<feature type="region of interest" description="Disordered" evidence="8">
    <location>
        <begin position="780"/>
        <end position="802"/>
    </location>
</feature>
<dbReference type="Proteomes" id="UP001147746">
    <property type="component" value="Unassembled WGS sequence"/>
</dbReference>
<dbReference type="PROSITE" id="PS00973">
    <property type="entry name" value="USP_2"/>
    <property type="match status" value="1"/>
</dbReference>
<protein>
    <recommendedName>
        <fullName evidence="3">ubiquitinyl hydrolase 1</fullName>
        <ecNumber evidence="3">3.4.19.12</ecNumber>
    </recommendedName>
</protein>
<feature type="region of interest" description="Disordered" evidence="8">
    <location>
        <begin position="358"/>
        <end position="411"/>
    </location>
</feature>
<dbReference type="InterPro" id="IPR028889">
    <property type="entry name" value="USP"/>
</dbReference>
<dbReference type="InterPro" id="IPR006615">
    <property type="entry name" value="Pept_C19_DUSP"/>
</dbReference>
<dbReference type="PROSITE" id="PS51283">
    <property type="entry name" value="DUSP"/>
    <property type="match status" value="1"/>
</dbReference>
<evidence type="ECO:0000256" key="8">
    <source>
        <dbReference type="SAM" id="MobiDB-lite"/>
    </source>
</evidence>
<accession>A0A9W9U6E2</accession>
<feature type="compositionally biased region" description="Basic and acidic residues" evidence="8">
    <location>
        <begin position="1"/>
        <end position="25"/>
    </location>
</feature>
<feature type="compositionally biased region" description="Basic and acidic residues" evidence="8">
    <location>
        <begin position="1140"/>
        <end position="1150"/>
    </location>
</feature>
<dbReference type="InterPro" id="IPR018200">
    <property type="entry name" value="USP_CS"/>
</dbReference>
<evidence type="ECO:0000256" key="2">
    <source>
        <dbReference type="ARBA" id="ARBA00009085"/>
    </source>
</evidence>
<comment type="similarity">
    <text evidence="2">Belongs to the peptidase C19 family.</text>
</comment>
<evidence type="ECO:0000256" key="3">
    <source>
        <dbReference type="ARBA" id="ARBA00012759"/>
    </source>
</evidence>
<dbReference type="SUPFAM" id="SSF143791">
    <property type="entry name" value="DUSP-like"/>
    <property type="match status" value="1"/>
</dbReference>